<dbReference type="Pfam" id="PF07727">
    <property type="entry name" value="RVT_2"/>
    <property type="match status" value="1"/>
</dbReference>
<dbReference type="EMBL" id="JAVXUP010000534">
    <property type="protein sequence ID" value="KAK3025719.1"/>
    <property type="molecule type" value="Genomic_DNA"/>
</dbReference>
<name>A0AA88WF61_9ASTE</name>
<gene>
    <name evidence="2" type="ORF">RJ639_040932</name>
</gene>
<comment type="caution">
    <text evidence="2">The sequence shown here is derived from an EMBL/GenBank/DDBJ whole genome shotgun (WGS) entry which is preliminary data.</text>
</comment>
<feature type="domain" description="Reverse transcriptase Ty1/copia-type" evidence="1">
    <location>
        <begin position="16"/>
        <end position="104"/>
    </location>
</feature>
<dbReference type="AlphaFoldDB" id="A0AA88WF61"/>
<organism evidence="2 3">
    <name type="scientific">Escallonia herrerae</name>
    <dbReference type="NCBI Taxonomy" id="1293975"/>
    <lineage>
        <taxon>Eukaryota</taxon>
        <taxon>Viridiplantae</taxon>
        <taxon>Streptophyta</taxon>
        <taxon>Embryophyta</taxon>
        <taxon>Tracheophyta</taxon>
        <taxon>Spermatophyta</taxon>
        <taxon>Magnoliopsida</taxon>
        <taxon>eudicotyledons</taxon>
        <taxon>Gunneridae</taxon>
        <taxon>Pentapetalae</taxon>
        <taxon>asterids</taxon>
        <taxon>campanulids</taxon>
        <taxon>Escalloniales</taxon>
        <taxon>Escalloniaceae</taxon>
        <taxon>Escallonia</taxon>
    </lineage>
</organism>
<reference evidence="2" key="1">
    <citation type="submission" date="2022-12" db="EMBL/GenBank/DDBJ databases">
        <title>Draft genome assemblies for two species of Escallonia (Escalloniales).</title>
        <authorList>
            <person name="Chanderbali A."/>
            <person name="Dervinis C."/>
            <person name="Anghel I."/>
            <person name="Soltis D."/>
            <person name="Soltis P."/>
            <person name="Zapata F."/>
        </authorList>
    </citation>
    <scope>NUCLEOTIDE SEQUENCE</scope>
    <source>
        <strain evidence="2">UCBG64.0493</strain>
        <tissue evidence="2">Leaf</tissue>
    </source>
</reference>
<dbReference type="InterPro" id="IPR013103">
    <property type="entry name" value="RVT_2"/>
</dbReference>
<keyword evidence="3" id="KW-1185">Reference proteome</keyword>
<protein>
    <recommendedName>
        <fullName evidence="1">Reverse transcriptase Ty1/copia-type domain-containing protein</fullName>
    </recommendedName>
</protein>
<accession>A0AA88WF61</accession>
<dbReference type="Proteomes" id="UP001188597">
    <property type="component" value="Unassembled WGS sequence"/>
</dbReference>
<sequence>MATLYDLELEQLDVKTTFLEDRGYTKSAYDSYVYHQRLANDFHIYLSLYVDDMLIAAKKMSDINGLKELLKREFEMKDLGTTKRILGMEILRDRKAGILYLPQKKSRNRASSTKNDGKL</sequence>
<evidence type="ECO:0000313" key="2">
    <source>
        <dbReference type="EMBL" id="KAK3025719.1"/>
    </source>
</evidence>
<evidence type="ECO:0000313" key="3">
    <source>
        <dbReference type="Proteomes" id="UP001188597"/>
    </source>
</evidence>
<proteinExistence type="predicted"/>
<evidence type="ECO:0000259" key="1">
    <source>
        <dbReference type="Pfam" id="PF07727"/>
    </source>
</evidence>